<dbReference type="InterPro" id="IPR036388">
    <property type="entry name" value="WH-like_DNA-bd_sf"/>
</dbReference>
<dbReference type="PROSITE" id="PS00846">
    <property type="entry name" value="HTH_ARSR_1"/>
    <property type="match status" value="1"/>
</dbReference>
<dbReference type="RefSeq" id="WP_069643633.1">
    <property type="nucleotide sequence ID" value="NZ_MIJE01000031.1"/>
</dbReference>
<name>A0A1E5G1B8_9FIRM</name>
<accession>A0A1E5G1B8</accession>
<dbReference type="Pfam" id="PF01022">
    <property type="entry name" value="HTH_5"/>
    <property type="match status" value="1"/>
</dbReference>
<dbReference type="PROSITE" id="PS50987">
    <property type="entry name" value="HTH_ARSR_2"/>
    <property type="match status" value="1"/>
</dbReference>
<dbReference type="InterPro" id="IPR036390">
    <property type="entry name" value="WH_DNA-bd_sf"/>
</dbReference>
<dbReference type="OrthoDB" id="9794330at2"/>
<keyword evidence="1" id="KW-0805">Transcription regulation</keyword>
<evidence type="ECO:0000256" key="1">
    <source>
        <dbReference type="ARBA" id="ARBA00023015"/>
    </source>
</evidence>
<reference evidence="6 7" key="1">
    <citation type="submission" date="2016-09" db="EMBL/GenBank/DDBJ databases">
        <title>Draft genome sequence for the type strain of Desulfuribacillus alkaliarsenatis AHT28, an obligately anaerobic, sulfidogenic bacterium isolated from Russian soda lake sediments.</title>
        <authorList>
            <person name="Abin C.A."/>
            <person name="Hollibaugh J.T."/>
        </authorList>
    </citation>
    <scope>NUCLEOTIDE SEQUENCE [LARGE SCALE GENOMIC DNA]</scope>
    <source>
        <strain evidence="6 7">AHT28</strain>
    </source>
</reference>
<dbReference type="STRING" id="766136.BHF68_08250"/>
<dbReference type="AlphaFoldDB" id="A0A1E5G1B8"/>
<dbReference type="InterPro" id="IPR011991">
    <property type="entry name" value="ArsR-like_HTH"/>
</dbReference>
<dbReference type="SMART" id="SM00418">
    <property type="entry name" value="HTH_ARSR"/>
    <property type="match status" value="1"/>
</dbReference>
<dbReference type="EMBL" id="MIJE01000031">
    <property type="protein sequence ID" value="OEF96624.1"/>
    <property type="molecule type" value="Genomic_DNA"/>
</dbReference>
<dbReference type="GO" id="GO:0003677">
    <property type="term" value="F:DNA binding"/>
    <property type="evidence" value="ECO:0007669"/>
    <property type="project" value="UniProtKB-KW"/>
</dbReference>
<dbReference type="PRINTS" id="PR00778">
    <property type="entry name" value="HTHARSR"/>
</dbReference>
<sequence length="121" mass="13968">MTNTHNCDIYCYNEQKVQSLQKLIESKDLLTTALMFKALADENRAKIIYALCTENELCVCDISNIIGASIATTSHHLRTLYKQRLVKFRKDGKLAFYSLDDEHIKQLMLVAMEHSEHENCK</sequence>
<proteinExistence type="predicted"/>
<keyword evidence="7" id="KW-1185">Reference proteome</keyword>
<feature type="domain" description="HTH arsR-type" evidence="5">
    <location>
        <begin position="24"/>
        <end position="119"/>
    </location>
</feature>
<dbReference type="Proteomes" id="UP000094296">
    <property type="component" value="Unassembled WGS sequence"/>
</dbReference>
<dbReference type="Gene3D" id="1.10.10.10">
    <property type="entry name" value="Winged helix-like DNA-binding domain superfamily/Winged helix DNA-binding domain"/>
    <property type="match status" value="1"/>
</dbReference>
<dbReference type="PANTHER" id="PTHR43132">
    <property type="entry name" value="ARSENICAL RESISTANCE OPERON REPRESSOR ARSR-RELATED"/>
    <property type="match status" value="1"/>
</dbReference>
<dbReference type="PANTHER" id="PTHR43132:SF6">
    <property type="entry name" value="HTH-TYPE TRANSCRIPTIONAL REPRESSOR CZRA"/>
    <property type="match status" value="1"/>
</dbReference>
<keyword evidence="4" id="KW-0105">Cadmium resistance</keyword>
<protein>
    <submittedName>
        <fullName evidence="6">Transcriptional regulator</fullName>
    </submittedName>
</protein>
<evidence type="ECO:0000256" key="4">
    <source>
        <dbReference type="ARBA" id="ARBA00043263"/>
    </source>
</evidence>
<dbReference type="InterPro" id="IPR018334">
    <property type="entry name" value="ArsR_HTH"/>
</dbReference>
<organism evidence="6 7">
    <name type="scientific">Desulfuribacillus alkaliarsenatis</name>
    <dbReference type="NCBI Taxonomy" id="766136"/>
    <lineage>
        <taxon>Bacteria</taxon>
        <taxon>Bacillati</taxon>
        <taxon>Bacillota</taxon>
        <taxon>Desulfuribacillia</taxon>
        <taxon>Desulfuribacillales</taxon>
        <taxon>Desulfuribacillaceae</taxon>
        <taxon>Desulfuribacillus</taxon>
    </lineage>
</organism>
<dbReference type="GO" id="GO:0046686">
    <property type="term" value="P:response to cadmium ion"/>
    <property type="evidence" value="ECO:0007669"/>
    <property type="project" value="UniProtKB-KW"/>
</dbReference>
<dbReference type="SUPFAM" id="SSF46785">
    <property type="entry name" value="Winged helix' DNA-binding domain"/>
    <property type="match status" value="1"/>
</dbReference>
<dbReference type="NCBIfam" id="NF033788">
    <property type="entry name" value="HTH_metalloreg"/>
    <property type="match status" value="1"/>
</dbReference>
<evidence type="ECO:0000313" key="6">
    <source>
        <dbReference type="EMBL" id="OEF96624.1"/>
    </source>
</evidence>
<keyword evidence="2" id="KW-0238">DNA-binding</keyword>
<dbReference type="InterPro" id="IPR051011">
    <property type="entry name" value="Metal_resp_trans_reg"/>
</dbReference>
<dbReference type="GO" id="GO:0003700">
    <property type="term" value="F:DNA-binding transcription factor activity"/>
    <property type="evidence" value="ECO:0007669"/>
    <property type="project" value="InterPro"/>
</dbReference>
<comment type="caution">
    <text evidence="6">The sequence shown here is derived from an EMBL/GenBank/DDBJ whole genome shotgun (WGS) entry which is preliminary data.</text>
</comment>
<dbReference type="InterPro" id="IPR001845">
    <property type="entry name" value="HTH_ArsR_DNA-bd_dom"/>
</dbReference>
<evidence type="ECO:0000259" key="5">
    <source>
        <dbReference type="PROSITE" id="PS50987"/>
    </source>
</evidence>
<evidence type="ECO:0000256" key="3">
    <source>
        <dbReference type="ARBA" id="ARBA00023163"/>
    </source>
</evidence>
<evidence type="ECO:0000313" key="7">
    <source>
        <dbReference type="Proteomes" id="UP000094296"/>
    </source>
</evidence>
<dbReference type="CDD" id="cd00090">
    <property type="entry name" value="HTH_ARSR"/>
    <property type="match status" value="1"/>
</dbReference>
<keyword evidence="3" id="KW-0804">Transcription</keyword>
<evidence type="ECO:0000256" key="2">
    <source>
        <dbReference type="ARBA" id="ARBA00023125"/>
    </source>
</evidence>
<gene>
    <name evidence="6" type="ORF">BHF68_08250</name>
</gene>